<feature type="chain" id="PRO_5041454984" description="Viral A-type inclusion protein" evidence="1">
    <location>
        <begin position="21"/>
        <end position="132"/>
    </location>
</feature>
<dbReference type="EMBL" id="CP129970">
    <property type="protein sequence ID" value="WKK87595.2"/>
    <property type="molecule type" value="Genomic_DNA"/>
</dbReference>
<evidence type="ECO:0008006" key="4">
    <source>
        <dbReference type="Google" id="ProtNLM"/>
    </source>
</evidence>
<keyword evidence="3" id="KW-1185">Reference proteome</keyword>
<dbReference type="RefSeq" id="WP_308357315.1">
    <property type="nucleotide sequence ID" value="NZ_CP129970.2"/>
</dbReference>
<feature type="signal peptide" evidence="1">
    <location>
        <begin position="1"/>
        <end position="20"/>
    </location>
</feature>
<keyword evidence="1" id="KW-0732">Signal</keyword>
<reference evidence="2" key="1">
    <citation type="submission" date="2023-08" db="EMBL/GenBank/DDBJ databases">
        <title>Comparative genomics and taxonomic characterization of three novel marine species of genus Marivirga.</title>
        <authorList>
            <person name="Muhammad N."/>
            <person name="Kim S.-G."/>
        </authorList>
    </citation>
    <scope>NUCLEOTIDE SEQUENCE [LARGE SCALE GENOMIC DNA]</scope>
    <source>
        <strain evidence="2">ABR2-2</strain>
    </source>
</reference>
<organism evidence="2 3">
    <name type="scientific">Marivirga arenosa</name>
    <dbReference type="NCBI Taxonomy" id="3059076"/>
    <lineage>
        <taxon>Bacteria</taxon>
        <taxon>Pseudomonadati</taxon>
        <taxon>Bacteroidota</taxon>
        <taxon>Cytophagia</taxon>
        <taxon>Cytophagales</taxon>
        <taxon>Marivirgaceae</taxon>
        <taxon>Marivirga</taxon>
    </lineage>
</organism>
<evidence type="ECO:0000256" key="1">
    <source>
        <dbReference type="SAM" id="SignalP"/>
    </source>
</evidence>
<dbReference type="PROSITE" id="PS51257">
    <property type="entry name" value="PROKAR_LIPOPROTEIN"/>
    <property type="match status" value="1"/>
</dbReference>
<accession>A0AA49GHG0</accession>
<dbReference type="AlphaFoldDB" id="A0AA49GHG0"/>
<evidence type="ECO:0000313" key="2">
    <source>
        <dbReference type="EMBL" id="WKK87595.2"/>
    </source>
</evidence>
<evidence type="ECO:0000313" key="3">
    <source>
        <dbReference type="Proteomes" id="UP001244443"/>
    </source>
</evidence>
<gene>
    <name evidence="2" type="ORF">QYS48_13345</name>
</gene>
<name>A0AA49GHG0_9BACT</name>
<dbReference type="Proteomes" id="UP001244443">
    <property type="component" value="Chromosome"/>
</dbReference>
<sequence>MKLILVKFSLILLSAFFIVACGSKEADIEKLKSETIAIHDEVMPKMDDIMKLKKSLRNEMDSTQSNEEIQRLIISLEEADKAMMNWMRNYDPRMENMTEEEKIEYLNEQKLSISEVSKKMNKSISEAEEYLK</sequence>
<proteinExistence type="predicted"/>
<protein>
    <recommendedName>
        <fullName evidence="4">Viral A-type inclusion protein</fullName>
    </recommendedName>
</protein>